<evidence type="ECO:0000313" key="2">
    <source>
        <dbReference type="EMBL" id="OGF77389.1"/>
    </source>
</evidence>
<dbReference type="Proteomes" id="UP000177723">
    <property type="component" value="Unassembled WGS sequence"/>
</dbReference>
<organism evidence="2 3">
    <name type="scientific">Candidatus Giovannonibacteria bacterium RIFCSPHIGHO2_12_FULL_43_15</name>
    <dbReference type="NCBI Taxonomy" id="1798341"/>
    <lineage>
        <taxon>Bacteria</taxon>
        <taxon>Candidatus Giovannoniibacteriota</taxon>
    </lineage>
</organism>
<gene>
    <name evidence="2" type="ORF">A3F23_03615</name>
</gene>
<dbReference type="EMBL" id="MFHT01000019">
    <property type="protein sequence ID" value="OGF77389.1"/>
    <property type="molecule type" value="Genomic_DNA"/>
</dbReference>
<comment type="caution">
    <text evidence="2">The sequence shown here is derived from an EMBL/GenBank/DDBJ whole genome shotgun (WGS) entry which is preliminary data.</text>
</comment>
<evidence type="ECO:0000256" key="1">
    <source>
        <dbReference type="SAM" id="MobiDB-lite"/>
    </source>
</evidence>
<name>A0A1F5WNZ2_9BACT</name>
<protein>
    <submittedName>
        <fullName evidence="2">Uncharacterized protein</fullName>
    </submittedName>
</protein>
<evidence type="ECO:0000313" key="3">
    <source>
        <dbReference type="Proteomes" id="UP000177723"/>
    </source>
</evidence>
<feature type="compositionally biased region" description="Basic and acidic residues" evidence="1">
    <location>
        <begin position="17"/>
        <end position="30"/>
    </location>
</feature>
<dbReference type="AlphaFoldDB" id="A0A1F5WNZ2"/>
<sequence length="69" mass="8215">MEKSEWDELNNLEQDVLSDRREPHQFGDKTKWPIDEQVETILSQAEVEIQKLNKARLVARDSLSRKMDF</sequence>
<accession>A0A1F5WNZ2</accession>
<feature type="region of interest" description="Disordered" evidence="1">
    <location>
        <begin position="1"/>
        <end position="30"/>
    </location>
</feature>
<proteinExistence type="predicted"/>
<reference evidence="2 3" key="1">
    <citation type="journal article" date="2016" name="Nat. Commun.">
        <title>Thousands of microbial genomes shed light on interconnected biogeochemical processes in an aquifer system.</title>
        <authorList>
            <person name="Anantharaman K."/>
            <person name="Brown C.T."/>
            <person name="Hug L.A."/>
            <person name="Sharon I."/>
            <person name="Castelle C.J."/>
            <person name="Probst A.J."/>
            <person name="Thomas B.C."/>
            <person name="Singh A."/>
            <person name="Wilkins M.J."/>
            <person name="Karaoz U."/>
            <person name="Brodie E.L."/>
            <person name="Williams K.H."/>
            <person name="Hubbard S.S."/>
            <person name="Banfield J.F."/>
        </authorList>
    </citation>
    <scope>NUCLEOTIDE SEQUENCE [LARGE SCALE GENOMIC DNA]</scope>
</reference>